<evidence type="ECO:0000256" key="2">
    <source>
        <dbReference type="ARBA" id="ARBA00006448"/>
    </source>
</evidence>
<dbReference type="STRING" id="1121305.CLCOL_12320"/>
<dbReference type="InterPro" id="IPR023090">
    <property type="entry name" value="UPF0702_alpha/beta_dom_sf"/>
</dbReference>
<evidence type="ECO:0000256" key="7">
    <source>
        <dbReference type="SAM" id="Phobius"/>
    </source>
</evidence>
<proteinExistence type="inferred from homology"/>
<evidence type="ECO:0000259" key="8">
    <source>
        <dbReference type="Pfam" id="PF04239"/>
    </source>
</evidence>
<dbReference type="Pfam" id="PF04239">
    <property type="entry name" value="DUF421"/>
    <property type="match status" value="1"/>
</dbReference>
<keyword evidence="3" id="KW-1003">Cell membrane</keyword>
<dbReference type="AlphaFoldDB" id="A0A151ANA0"/>
<name>A0A151ANA0_9CLOT</name>
<evidence type="ECO:0000313" key="10">
    <source>
        <dbReference type="Proteomes" id="UP000075374"/>
    </source>
</evidence>
<feature type="transmembrane region" description="Helical" evidence="7">
    <location>
        <begin position="6"/>
        <end position="23"/>
    </location>
</feature>
<dbReference type="PATRIC" id="fig|1121305.3.peg.1235"/>
<dbReference type="Proteomes" id="UP000075374">
    <property type="component" value="Unassembled WGS sequence"/>
</dbReference>
<dbReference type="EMBL" id="LTBB01000005">
    <property type="protein sequence ID" value="KYH29096.1"/>
    <property type="molecule type" value="Genomic_DNA"/>
</dbReference>
<keyword evidence="5 7" id="KW-1133">Transmembrane helix</keyword>
<dbReference type="PANTHER" id="PTHR34582">
    <property type="entry name" value="UPF0702 TRANSMEMBRANE PROTEIN YCAP"/>
    <property type="match status" value="1"/>
</dbReference>
<organism evidence="9 10">
    <name type="scientific">Clostridium colicanis DSM 13634</name>
    <dbReference type="NCBI Taxonomy" id="1121305"/>
    <lineage>
        <taxon>Bacteria</taxon>
        <taxon>Bacillati</taxon>
        <taxon>Bacillota</taxon>
        <taxon>Clostridia</taxon>
        <taxon>Eubacteriales</taxon>
        <taxon>Clostridiaceae</taxon>
        <taxon>Clostridium</taxon>
    </lineage>
</organism>
<keyword evidence="10" id="KW-1185">Reference proteome</keyword>
<evidence type="ECO:0000256" key="1">
    <source>
        <dbReference type="ARBA" id="ARBA00004651"/>
    </source>
</evidence>
<dbReference type="RefSeq" id="WP_061858104.1">
    <property type="nucleotide sequence ID" value="NZ_LTBB01000005.1"/>
</dbReference>
<evidence type="ECO:0000256" key="5">
    <source>
        <dbReference type="ARBA" id="ARBA00022989"/>
    </source>
</evidence>
<evidence type="ECO:0000256" key="3">
    <source>
        <dbReference type="ARBA" id="ARBA00022475"/>
    </source>
</evidence>
<comment type="similarity">
    <text evidence="2">Belongs to the UPF0702 family.</text>
</comment>
<evidence type="ECO:0000256" key="6">
    <source>
        <dbReference type="ARBA" id="ARBA00023136"/>
    </source>
</evidence>
<accession>A0A151ANA0</accession>
<gene>
    <name evidence="9" type="ORF">CLCOL_12320</name>
</gene>
<dbReference type="InterPro" id="IPR007353">
    <property type="entry name" value="DUF421"/>
</dbReference>
<keyword evidence="6 7" id="KW-0472">Membrane</keyword>
<comment type="caution">
    <text evidence="9">The sequence shown here is derived from an EMBL/GenBank/DDBJ whole genome shotgun (WGS) entry which is preliminary data.</text>
</comment>
<dbReference type="GO" id="GO:0005886">
    <property type="term" value="C:plasma membrane"/>
    <property type="evidence" value="ECO:0007669"/>
    <property type="project" value="UniProtKB-SubCell"/>
</dbReference>
<keyword evidence="4 7" id="KW-0812">Transmembrane</keyword>
<feature type="domain" description="YetF C-terminal" evidence="8">
    <location>
        <begin position="79"/>
        <end position="211"/>
    </location>
</feature>
<evidence type="ECO:0000256" key="4">
    <source>
        <dbReference type="ARBA" id="ARBA00022692"/>
    </source>
</evidence>
<comment type="subcellular location">
    <subcellularLocation>
        <location evidence="1">Cell membrane</location>
        <topology evidence="1">Multi-pass membrane protein</topology>
    </subcellularLocation>
</comment>
<dbReference type="Gene3D" id="3.30.240.20">
    <property type="entry name" value="bsu07140 like domains"/>
    <property type="match status" value="2"/>
</dbReference>
<feature type="transmembrane region" description="Helical" evidence="7">
    <location>
        <begin position="56"/>
        <end position="76"/>
    </location>
</feature>
<dbReference type="PANTHER" id="PTHR34582:SF6">
    <property type="entry name" value="UPF0702 TRANSMEMBRANE PROTEIN YCAP"/>
    <property type="match status" value="1"/>
</dbReference>
<protein>
    <recommendedName>
        <fullName evidence="8">YetF C-terminal domain-containing protein</fullName>
    </recommendedName>
</protein>
<sequence length="224" mass="25474">MFIVLIRTIILYSLVVLTMRLMGKRQIGELEPFELVIAIMISDLASFPMQDIRIPLIHGIIPILTLLIIQTIITLIELKSEKAAEILTGRPSILINQGKIDIKELRNQKLSFNDLIEELRLNGYYNISDVEYAILETSGQLSIMPKTSISPATKEDLKINSPQEKLPVTLILDGKINKANLKSINKTEEWLYTQLKMNNISSVKEVFIATIDSKGKFFYQLKDK</sequence>
<evidence type="ECO:0000313" key="9">
    <source>
        <dbReference type="EMBL" id="KYH29096.1"/>
    </source>
</evidence>
<reference evidence="9 10" key="1">
    <citation type="submission" date="2016-02" db="EMBL/GenBank/DDBJ databases">
        <title>Genome sequence of Clostridium colicanis DSM 13634.</title>
        <authorList>
            <person name="Poehlein A."/>
            <person name="Daniel R."/>
        </authorList>
    </citation>
    <scope>NUCLEOTIDE SEQUENCE [LARGE SCALE GENOMIC DNA]</scope>
    <source>
        <strain evidence="9 10">DSM 13634</strain>
    </source>
</reference>